<proteinExistence type="predicted"/>
<evidence type="ECO:0000313" key="1">
    <source>
        <dbReference type="EMBL" id="ANZ48934.1"/>
    </source>
</evidence>
<name>A0A1B2ICJ3_9CAUD</name>
<protein>
    <submittedName>
        <fullName evidence="1">Uncharacterized protein</fullName>
    </submittedName>
</protein>
<dbReference type="GeneID" id="29061688"/>
<dbReference type="RefSeq" id="YP_009278396.1">
    <property type="nucleotide sequence ID" value="NC_031007.1"/>
</dbReference>
<reference evidence="1 2" key="1">
    <citation type="submission" date="2016-06" db="EMBL/GenBank/DDBJ databases">
        <authorList>
            <person name="Kjaerup R.B."/>
            <person name="Dalgaard T.S."/>
            <person name="Juul-Madsen H.R."/>
        </authorList>
    </citation>
    <scope>NUCLEOTIDE SEQUENCE [LARGE SCALE GENOMIC DNA]</scope>
</reference>
<dbReference type="EMBL" id="KX397367">
    <property type="protein sequence ID" value="ANZ48934.1"/>
    <property type="molecule type" value="Genomic_DNA"/>
</dbReference>
<sequence>MDIRIVYRDILIPVRGLKKSIPTGRKYRITEEKKEEIILAAFRDWFTIKRRCQHADEPSNPLPTSKLNIVLGHLPYAAEERKYIEGQLPIEIEKILNSMHMETVDFGGGFTCAFWGENAYSLRFTRNCVVFRFPRVYRDYKLMTANAYIDDCIKRVSLRLKMSDMFIRKETANLTCTDLLRPDTVDVLTTLLRERFDK</sequence>
<gene>
    <name evidence="1" type="ORF">EARLPHILLIPIV_84</name>
</gene>
<evidence type="ECO:0000313" key="2">
    <source>
        <dbReference type="Proteomes" id="UP000201594"/>
    </source>
</evidence>
<organism evidence="1 2">
    <name type="scientific">Erwinia phage vB_EamM_EarlPhillipIV</name>
    <dbReference type="NCBI Taxonomy" id="1883372"/>
    <lineage>
        <taxon>Viruses</taxon>
        <taxon>Duplodnaviria</taxon>
        <taxon>Heunggongvirae</taxon>
        <taxon>Uroviricota</taxon>
        <taxon>Caudoviricetes</taxon>
        <taxon>Chimalliviridae</taxon>
        <taxon>Derbicusvirus</taxon>
        <taxon>Derbicusvirus derbicus</taxon>
    </lineage>
</organism>
<dbReference type="Proteomes" id="UP000201594">
    <property type="component" value="Segment"/>
</dbReference>
<dbReference type="OrthoDB" id="19758at10239"/>
<dbReference type="KEGG" id="vg:29061688"/>
<accession>A0A1B2ICJ3</accession>